<protein>
    <recommendedName>
        <fullName evidence="2">TadE-like domain-containing protein</fullName>
    </recommendedName>
</protein>
<feature type="transmembrane region" description="Helical" evidence="1">
    <location>
        <begin position="23"/>
        <end position="43"/>
    </location>
</feature>
<evidence type="ECO:0000256" key="1">
    <source>
        <dbReference type="SAM" id="Phobius"/>
    </source>
</evidence>
<evidence type="ECO:0000259" key="2">
    <source>
        <dbReference type="Pfam" id="PF07811"/>
    </source>
</evidence>
<dbReference type="OrthoDB" id="7427721at2"/>
<dbReference type="RefSeq" id="WP_111458097.1">
    <property type="nucleotide sequence ID" value="NZ_QFYP01000001.1"/>
</dbReference>
<keyword evidence="1" id="KW-0472">Membrane</keyword>
<dbReference type="InterPro" id="IPR012495">
    <property type="entry name" value="TadE-like_dom"/>
</dbReference>
<name>A0A328B2R6_9CAUL</name>
<dbReference type="Proteomes" id="UP000249842">
    <property type="component" value="Unassembled WGS sequence"/>
</dbReference>
<keyword evidence="1" id="KW-0812">Transmembrane</keyword>
<keyword evidence="4" id="KW-1185">Reference proteome</keyword>
<dbReference type="EMBL" id="QFYP01000001">
    <property type="protein sequence ID" value="RAK60805.1"/>
    <property type="molecule type" value="Genomic_DNA"/>
</dbReference>
<proteinExistence type="predicted"/>
<dbReference type="Pfam" id="PF07811">
    <property type="entry name" value="TadE"/>
    <property type="match status" value="1"/>
</dbReference>
<comment type="caution">
    <text evidence="3">The sequence shown here is derived from an EMBL/GenBank/DDBJ whole genome shotgun (WGS) entry which is preliminary data.</text>
</comment>
<keyword evidence="1" id="KW-1133">Transmembrane helix</keyword>
<organism evidence="3 4">
    <name type="scientific">Phenylobacterium hankyongense</name>
    <dbReference type="NCBI Taxonomy" id="1813876"/>
    <lineage>
        <taxon>Bacteria</taxon>
        <taxon>Pseudomonadati</taxon>
        <taxon>Pseudomonadota</taxon>
        <taxon>Alphaproteobacteria</taxon>
        <taxon>Caulobacterales</taxon>
        <taxon>Caulobacteraceae</taxon>
        <taxon>Phenylobacterium</taxon>
    </lineage>
</organism>
<gene>
    <name evidence="3" type="ORF">DJ021_13800</name>
</gene>
<evidence type="ECO:0000313" key="3">
    <source>
        <dbReference type="EMBL" id="RAK60805.1"/>
    </source>
</evidence>
<accession>A0A328B2R6</accession>
<evidence type="ECO:0000313" key="4">
    <source>
        <dbReference type="Proteomes" id="UP000249842"/>
    </source>
</evidence>
<dbReference type="AlphaFoldDB" id="A0A328B2R6"/>
<reference evidence="4" key="1">
    <citation type="submission" date="2018-05" db="EMBL/GenBank/DDBJ databases">
        <authorList>
            <person name="Li X."/>
        </authorList>
    </citation>
    <scope>NUCLEOTIDE SEQUENCE [LARGE SCALE GENOMIC DNA]</scope>
    <source>
        <strain evidence="4">HKS-05</strain>
    </source>
</reference>
<feature type="domain" description="TadE-like" evidence="2">
    <location>
        <begin position="15"/>
        <end position="57"/>
    </location>
</feature>
<sequence>MVMGRLRVLAGNDRGSTLVETTIVFPLLLMLIFGLVEFGHALWEYAAAEKATIIGARYLATRGPIQANVADCFVATTAAAGTPCSQIPEAASALAWSSTITSASCASPPTTVFCRMLAQMRSYAPFLTPADVSVQLRGSGMGFVGRGRPIPLITVRTTGLTYNFVALDKLPLLASLGAITMPGFDATSVGEDQKEGPP</sequence>